<evidence type="ECO:0000256" key="3">
    <source>
        <dbReference type="SAM" id="MobiDB-lite"/>
    </source>
</evidence>
<feature type="compositionally biased region" description="Basic and acidic residues" evidence="3">
    <location>
        <begin position="907"/>
        <end position="917"/>
    </location>
</feature>
<gene>
    <name evidence="4" type="ORF">HII12_004076</name>
</gene>
<feature type="compositionally biased region" description="Polar residues" evidence="3">
    <location>
        <begin position="740"/>
        <end position="758"/>
    </location>
</feature>
<dbReference type="PANTHER" id="PTHR15454:SF56">
    <property type="entry name" value="PROTEIN PHOSPHATASE 1 REGULATORY SUBUNIT 7-RELATED"/>
    <property type="match status" value="1"/>
</dbReference>
<dbReference type="Proteomes" id="UP000568158">
    <property type="component" value="Unassembled WGS sequence"/>
</dbReference>
<feature type="region of interest" description="Disordered" evidence="3">
    <location>
        <begin position="400"/>
        <end position="419"/>
    </location>
</feature>
<organism evidence="4 5">
    <name type="scientific">Dekkera bruxellensis</name>
    <name type="common">Brettanomyces custersii</name>
    <dbReference type="NCBI Taxonomy" id="5007"/>
    <lineage>
        <taxon>Eukaryota</taxon>
        <taxon>Fungi</taxon>
        <taxon>Dikarya</taxon>
        <taxon>Ascomycota</taxon>
        <taxon>Saccharomycotina</taxon>
        <taxon>Pichiomycetes</taxon>
        <taxon>Pichiales</taxon>
        <taxon>Pichiaceae</taxon>
        <taxon>Brettanomyces</taxon>
    </lineage>
</organism>
<dbReference type="Gene3D" id="3.80.10.10">
    <property type="entry name" value="Ribonuclease Inhibitor"/>
    <property type="match status" value="2"/>
</dbReference>
<accession>A0A8H6BCC0</accession>
<reference evidence="4 5" key="1">
    <citation type="journal article" date="2020" name="Appl. Microbiol. Biotechnol.">
        <title>Targeted gene deletion in Brettanomyces bruxellensis with an expression-free CRISPR-Cas9 system.</title>
        <authorList>
            <person name="Varela C."/>
            <person name="Bartel C."/>
            <person name="Onetto C."/>
            <person name="Borneman A."/>
        </authorList>
    </citation>
    <scope>NUCLEOTIDE SEQUENCE [LARGE SCALE GENOMIC DNA]</scope>
    <source>
        <strain evidence="4 5">AWRI1613</strain>
    </source>
</reference>
<keyword evidence="1" id="KW-0433">Leucine-rich repeat</keyword>
<feature type="compositionally biased region" description="Basic and acidic residues" evidence="3">
    <location>
        <begin position="769"/>
        <end position="826"/>
    </location>
</feature>
<dbReference type="PANTHER" id="PTHR15454">
    <property type="entry name" value="NISCHARIN RELATED"/>
    <property type="match status" value="1"/>
</dbReference>
<proteinExistence type="predicted"/>
<evidence type="ECO:0000313" key="5">
    <source>
        <dbReference type="Proteomes" id="UP000568158"/>
    </source>
</evidence>
<dbReference type="AlphaFoldDB" id="A0A8H6BCC0"/>
<feature type="compositionally biased region" description="Polar residues" evidence="3">
    <location>
        <begin position="921"/>
        <end position="933"/>
    </location>
</feature>
<dbReference type="SUPFAM" id="SSF52075">
    <property type="entry name" value="Outer arm dynein light chain 1"/>
    <property type="match status" value="1"/>
</dbReference>
<feature type="compositionally biased region" description="Polar residues" evidence="3">
    <location>
        <begin position="865"/>
        <end position="875"/>
    </location>
</feature>
<dbReference type="GO" id="GO:0005737">
    <property type="term" value="C:cytoplasm"/>
    <property type="evidence" value="ECO:0007669"/>
    <property type="project" value="TreeGrafter"/>
</dbReference>
<sequence>MATTKDTCDGDAYIHNLAAFIRSHERQLANALLAYKRSTRQRRRHAQKKGGGGANGANGAHAQEGHGAAQAQQRQQRQPAMRITKPVRLSMSLHHLYFLLGRFQDLGIDVGPMNVRLDNIDSETPGNYVSFLSEFQRKKLMPSDAQSIHSMSSVKSVMSSVSALWSSLSSSSRHYDNIATDLQYLYSAFSKIPCLRLANDPKAKLIKGHEEYPFETATPIDVFHNLVVLEICEIDPKEVFGWDTLSGSIRYLVIKRAGLTDPADVLVRLVEDDAEKRAAGAPGGALGAGSADSAVFDEPADIMSLSALKRHRKSVSSPKIYPGPKFVGSSGSALSTSIPTVYYSSPQMHRPAASVGAGSVCSVGGAADGCGSTTAAGAGTGASAQAAATTEAAPQRRPYFYYPAPSRHRRSARSNSVLSDTYRKPALPDVAAEKSANANSSVSLPLSADGSLDFAEAEKRSMSQDPSCWRLLRHLSFTGNRISKLSGWCFENLADLSSLDLSFNRLTEIPTDALSKLSHLKSLNLSFNQLSSTRGMPDNMHKLAIVNLRGNKITDLKSLEQLAALEKIDLRQNRLARVADLKPLLLIDDERVRLKSIYMSGNPVSASRGYRIELFDLFNGVDYKNDVRIDGSRPGIFESRMLMDRKKARLNLCKFLDASIIDKMAAKVSSIGNKETVMKTKAETEVGKRADAETRDAPSGKGPGKPLDMRKAHNGHLQSENAVSLHTNLQSTDREDGKSRNSIPTDTNKLGKTLQSQVLPLPQKHRHSSNQEKKHEVKYEKKQEKHEVKQEKHEVKQEKHEVKQEKHEVKQEKHETKHETKHELKHELKREQLQNNEIMHEIRQKRTKDQHQHPYTIQVLAPNPNAINTSSSGSITPPEKPFSQRHAANRSSTLSSLLDKISISSSSEEKEPSENSRKTKSLNSSRGGTQGSNPDARISVASPALPIITNTTTITTRSPVEAQSATSVAEMNA</sequence>
<evidence type="ECO:0000256" key="2">
    <source>
        <dbReference type="ARBA" id="ARBA00022737"/>
    </source>
</evidence>
<dbReference type="EMBL" id="JABCYN010000034">
    <property type="protein sequence ID" value="KAF6008847.1"/>
    <property type="molecule type" value="Genomic_DNA"/>
</dbReference>
<feature type="compositionally biased region" description="Basic and acidic residues" evidence="3">
    <location>
        <begin position="680"/>
        <end position="698"/>
    </location>
</feature>
<feature type="compositionally biased region" description="Low complexity" evidence="3">
    <location>
        <begin position="947"/>
        <end position="956"/>
    </location>
</feature>
<feature type="compositionally biased region" description="Low complexity" evidence="3">
    <location>
        <begin position="57"/>
        <end position="78"/>
    </location>
</feature>
<dbReference type="PROSITE" id="PS51450">
    <property type="entry name" value="LRR"/>
    <property type="match status" value="2"/>
</dbReference>
<evidence type="ECO:0000256" key="1">
    <source>
        <dbReference type="ARBA" id="ARBA00022614"/>
    </source>
</evidence>
<name>A0A8H6BCC0_DEKBR</name>
<dbReference type="Pfam" id="PF13855">
    <property type="entry name" value="LRR_8"/>
    <property type="match status" value="1"/>
</dbReference>
<feature type="compositionally biased region" description="Polar residues" evidence="3">
    <location>
        <begin position="957"/>
        <end position="973"/>
    </location>
</feature>
<feature type="region of interest" description="Disordered" evidence="3">
    <location>
        <begin position="680"/>
        <end position="826"/>
    </location>
</feature>
<dbReference type="InterPro" id="IPR003591">
    <property type="entry name" value="Leu-rich_rpt_typical-subtyp"/>
</dbReference>
<dbReference type="InterPro" id="IPR001611">
    <property type="entry name" value="Leu-rich_rpt"/>
</dbReference>
<feature type="region of interest" description="Disordered" evidence="3">
    <location>
        <begin position="36"/>
        <end position="80"/>
    </location>
</feature>
<dbReference type="InterPro" id="IPR032675">
    <property type="entry name" value="LRR_dom_sf"/>
</dbReference>
<dbReference type="SMART" id="SM00369">
    <property type="entry name" value="LRR_TYP"/>
    <property type="match status" value="4"/>
</dbReference>
<feature type="region of interest" description="Disordered" evidence="3">
    <location>
        <begin position="857"/>
        <end position="973"/>
    </location>
</feature>
<dbReference type="PRINTS" id="PR00019">
    <property type="entry name" value="LEURICHRPT"/>
</dbReference>
<feature type="compositionally biased region" description="Basic residues" evidence="3">
    <location>
        <begin position="37"/>
        <end position="48"/>
    </location>
</feature>
<protein>
    <recommendedName>
        <fullName evidence="6">Leucine-rich repeat-containing protein</fullName>
    </recommendedName>
</protein>
<evidence type="ECO:0008006" key="6">
    <source>
        <dbReference type="Google" id="ProtNLM"/>
    </source>
</evidence>
<keyword evidence="2" id="KW-0677">Repeat</keyword>
<evidence type="ECO:0000313" key="4">
    <source>
        <dbReference type="EMBL" id="KAF6008847.1"/>
    </source>
</evidence>
<feature type="compositionally biased region" description="Polar residues" evidence="3">
    <location>
        <begin position="716"/>
        <end position="731"/>
    </location>
</feature>
<comment type="caution">
    <text evidence="4">The sequence shown here is derived from an EMBL/GenBank/DDBJ whole genome shotgun (WGS) entry which is preliminary data.</text>
</comment>
<feature type="compositionally biased region" description="Low complexity" evidence="3">
    <location>
        <begin position="891"/>
        <end position="906"/>
    </location>
</feature>